<sequence length="326" mass="36328">MPGLKVQQTVNGGQMFGYSIRIPRAGVKSETTVIGNPIGFYFSDALFFLIIFILSGFMTPLLSFGGLQVTCDLGPARVYVDGKYFGKTPFYTTDVPPGEHRMKVTLDTEDIWQGTIHVPTIHTLFVKARRGDLKYYLDSVRRRNRRGILGGAFLSSLLYPHSGAAAAFLGAELYNEIFNRPWVLLDPKTGHFVSRRSWLKDQAEYSEDGSPLSGGFSSPKGFWLPEVSVEMDRVDERGPCLEIINYSLVEVGVSVDCGELNELRLAPLQRKRFIGIRGNHHCVISMAGHSDRTLTIEMADYQETTISIRAGVDSELLRGHQGTTIR</sequence>
<feature type="transmembrane region" description="Helical" evidence="1">
    <location>
        <begin position="45"/>
        <end position="67"/>
    </location>
</feature>
<evidence type="ECO:0000313" key="3">
    <source>
        <dbReference type="EMBL" id="PKK90995.1"/>
    </source>
</evidence>
<feature type="domain" description="PEGA" evidence="2">
    <location>
        <begin position="66"/>
        <end position="107"/>
    </location>
</feature>
<evidence type="ECO:0000259" key="2">
    <source>
        <dbReference type="Pfam" id="PF08308"/>
    </source>
</evidence>
<keyword evidence="1" id="KW-1133">Transmembrane helix</keyword>
<protein>
    <recommendedName>
        <fullName evidence="2">PEGA domain-containing protein</fullName>
    </recommendedName>
</protein>
<evidence type="ECO:0000256" key="1">
    <source>
        <dbReference type="SAM" id="Phobius"/>
    </source>
</evidence>
<comment type="caution">
    <text evidence="3">The sequence shown here is derived from an EMBL/GenBank/DDBJ whole genome shotgun (WGS) entry which is preliminary data.</text>
</comment>
<name>A0A2N1PRM2_9BACT</name>
<accession>A0A2N1PRM2</accession>
<feature type="transmembrane region" description="Helical" evidence="1">
    <location>
        <begin position="148"/>
        <end position="171"/>
    </location>
</feature>
<dbReference type="AlphaFoldDB" id="A0A2N1PRM2"/>
<dbReference type="Pfam" id="PF08308">
    <property type="entry name" value="PEGA"/>
    <property type="match status" value="1"/>
</dbReference>
<dbReference type="Proteomes" id="UP000233256">
    <property type="component" value="Unassembled WGS sequence"/>
</dbReference>
<reference evidence="3 4" key="1">
    <citation type="journal article" date="2017" name="ISME J.">
        <title>Potential for microbial H2 and metal transformations associated with novel bacteria and archaea in deep terrestrial subsurface sediments.</title>
        <authorList>
            <person name="Hernsdorf A.W."/>
            <person name="Amano Y."/>
            <person name="Miyakawa K."/>
            <person name="Ise K."/>
            <person name="Suzuki Y."/>
            <person name="Anantharaman K."/>
            <person name="Probst A."/>
            <person name="Burstein D."/>
            <person name="Thomas B.C."/>
            <person name="Banfield J.F."/>
        </authorList>
    </citation>
    <scope>NUCLEOTIDE SEQUENCE [LARGE SCALE GENOMIC DNA]</scope>
    <source>
        <strain evidence="3">HGW-Wallbacteria-1</strain>
    </source>
</reference>
<organism evidence="3 4">
    <name type="scientific">Candidatus Wallbacteria bacterium HGW-Wallbacteria-1</name>
    <dbReference type="NCBI Taxonomy" id="2013854"/>
    <lineage>
        <taxon>Bacteria</taxon>
        <taxon>Candidatus Walliibacteriota</taxon>
    </lineage>
</organism>
<evidence type="ECO:0000313" key="4">
    <source>
        <dbReference type="Proteomes" id="UP000233256"/>
    </source>
</evidence>
<dbReference type="EMBL" id="PGXC01000003">
    <property type="protein sequence ID" value="PKK90995.1"/>
    <property type="molecule type" value="Genomic_DNA"/>
</dbReference>
<proteinExistence type="predicted"/>
<gene>
    <name evidence="3" type="ORF">CVV64_04280</name>
</gene>
<keyword evidence="1" id="KW-0812">Transmembrane</keyword>
<keyword evidence="1" id="KW-0472">Membrane</keyword>
<dbReference type="InterPro" id="IPR013229">
    <property type="entry name" value="PEGA"/>
</dbReference>